<comment type="caution">
    <text evidence="2">The sequence shown here is derived from an EMBL/GenBank/DDBJ whole genome shotgun (WGS) entry which is preliminary data.</text>
</comment>
<dbReference type="InterPro" id="IPR036390">
    <property type="entry name" value="WH_DNA-bd_sf"/>
</dbReference>
<dbReference type="SUPFAM" id="SSF46785">
    <property type="entry name" value="Winged helix' DNA-binding domain"/>
    <property type="match status" value="1"/>
</dbReference>
<dbReference type="InterPro" id="IPR036388">
    <property type="entry name" value="WH-like_DNA-bd_sf"/>
</dbReference>
<evidence type="ECO:0000313" key="2">
    <source>
        <dbReference type="EMBL" id="MFD2310180.1"/>
    </source>
</evidence>
<accession>A0ABW5EDW8</accession>
<dbReference type="PANTHER" id="PTHR39168:SF1">
    <property type="entry name" value="TRANSCRIPTIONAL REGULATORY PROTEIN"/>
    <property type="match status" value="1"/>
</dbReference>
<dbReference type="CDD" id="cd00090">
    <property type="entry name" value="HTH_ARSR"/>
    <property type="match status" value="1"/>
</dbReference>
<dbReference type="Pfam" id="PF12840">
    <property type="entry name" value="HTH_20"/>
    <property type="match status" value="1"/>
</dbReference>
<feature type="domain" description="HTH arsR-type" evidence="1">
    <location>
        <begin position="1"/>
        <end position="93"/>
    </location>
</feature>
<name>A0ABW5EDW8_9GAMM</name>
<dbReference type="Proteomes" id="UP001597425">
    <property type="component" value="Unassembled WGS sequence"/>
</dbReference>
<reference evidence="3" key="1">
    <citation type="journal article" date="2019" name="Int. J. Syst. Evol. Microbiol.">
        <title>The Global Catalogue of Microorganisms (GCM) 10K type strain sequencing project: providing services to taxonomists for standard genome sequencing and annotation.</title>
        <authorList>
            <consortium name="The Broad Institute Genomics Platform"/>
            <consortium name="The Broad Institute Genome Sequencing Center for Infectious Disease"/>
            <person name="Wu L."/>
            <person name="Ma J."/>
        </authorList>
    </citation>
    <scope>NUCLEOTIDE SEQUENCE [LARGE SCALE GENOMIC DNA]</scope>
    <source>
        <strain evidence="3">KCTC 12848</strain>
    </source>
</reference>
<dbReference type="Gene3D" id="1.10.10.10">
    <property type="entry name" value="Winged helix-like DNA-binding domain superfamily/Winged helix DNA-binding domain"/>
    <property type="match status" value="1"/>
</dbReference>
<dbReference type="SMART" id="SM00418">
    <property type="entry name" value="HTH_ARSR"/>
    <property type="match status" value="1"/>
</dbReference>
<dbReference type="PANTHER" id="PTHR39168">
    <property type="entry name" value="TRANSCRIPTIONAL REGULATOR-RELATED"/>
    <property type="match status" value="1"/>
</dbReference>
<keyword evidence="3" id="KW-1185">Reference proteome</keyword>
<dbReference type="PROSITE" id="PS50987">
    <property type="entry name" value="HTH_ARSR_2"/>
    <property type="match status" value="1"/>
</dbReference>
<gene>
    <name evidence="2" type="ORF">ACFSKX_07085</name>
</gene>
<evidence type="ECO:0000313" key="3">
    <source>
        <dbReference type="Proteomes" id="UP001597425"/>
    </source>
</evidence>
<evidence type="ECO:0000259" key="1">
    <source>
        <dbReference type="PROSITE" id="PS50987"/>
    </source>
</evidence>
<organism evidence="2 3">
    <name type="scientific">Microbulbifer halophilus</name>
    <dbReference type="NCBI Taxonomy" id="453963"/>
    <lineage>
        <taxon>Bacteria</taxon>
        <taxon>Pseudomonadati</taxon>
        <taxon>Pseudomonadota</taxon>
        <taxon>Gammaproteobacteria</taxon>
        <taxon>Cellvibrionales</taxon>
        <taxon>Microbulbiferaceae</taxon>
        <taxon>Microbulbifer</taxon>
    </lineage>
</organism>
<dbReference type="InterPro" id="IPR052543">
    <property type="entry name" value="HTH_Metal-responsive_Reg"/>
</dbReference>
<protein>
    <submittedName>
        <fullName evidence="2">ArsR/SmtB family transcription factor</fullName>
    </submittedName>
</protein>
<sequence length="226" mass="25390">MDTPPIASISALIGEPARALMLDALMDGRARTASELADRAGITRQTASAHLARLTDGGLLSLERQGRHRYFRLHGEEVAEALEGLMRLGERRRGEVAVSRPQSPERCARSCYDHLAGRLGVALLDSLHGSGYIETRGTRLLLSPSGERLFARMHIDWRSLQRRRRSFARLCLDWSERRHHLAGALGAALLAHFLEYRWLLRSDDSRALAPTDRGRRNFRECFGISV</sequence>
<dbReference type="EMBL" id="JBHUJD010000007">
    <property type="protein sequence ID" value="MFD2310180.1"/>
    <property type="molecule type" value="Genomic_DNA"/>
</dbReference>
<dbReference type="InterPro" id="IPR011991">
    <property type="entry name" value="ArsR-like_HTH"/>
</dbReference>
<dbReference type="InterPro" id="IPR001845">
    <property type="entry name" value="HTH_ArsR_DNA-bd_dom"/>
</dbReference>
<dbReference type="RefSeq" id="WP_265721454.1">
    <property type="nucleotide sequence ID" value="NZ_JAPIVK010000011.1"/>
</dbReference>
<proteinExistence type="predicted"/>